<protein>
    <submittedName>
        <fullName evidence="3">Uncharacterized protein</fullName>
    </submittedName>
</protein>
<dbReference type="Gene3D" id="3.40.50.1820">
    <property type="entry name" value="alpha/beta hydrolase"/>
    <property type="match status" value="1"/>
</dbReference>
<feature type="signal peptide" evidence="2">
    <location>
        <begin position="1"/>
        <end position="16"/>
    </location>
</feature>
<dbReference type="AlphaFoldDB" id="A0A484MCX7"/>
<dbReference type="SUPFAM" id="SSF53474">
    <property type="entry name" value="alpha/beta-Hydrolases"/>
    <property type="match status" value="1"/>
</dbReference>
<evidence type="ECO:0000313" key="3">
    <source>
        <dbReference type="EMBL" id="VFQ86813.1"/>
    </source>
</evidence>
<organism evidence="3 4">
    <name type="scientific">Cuscuta campestris</name>
    <dbReference type="NCBI Taxonomy" id="132261"/>
    <lineage>
        <taxon>Eukaryota</taxon>
        <taxon>Viridiplantae</taxon>
        <taxon>Streptophyta</taxon>
        <taxon>Embryophyta</taxon>
        <taxon>Tracheophyta</taxon>
        <taxon>Spermatophyta</taxon>
        <taxon>Magnoliopsida</taxon>
        <taxon>eudicotyledons</taxon>
        <taxon>Gunneridae</taxon>
        <taxon>Pentapetalae</taxon>
        <taxon>asterids</taxon>
        <taxon>lamiids</taxon>
        <taxon>Solanales</taxon>
        <taxon>Convolvulaceae</taxon>
        <taxon>Cuscuteae</taxon>
        <taxon>Cuscuta</taxon>
        <taxon>Cuscuta subgen. Grammica</taxon>
        <taxon>Cuscuta sect. Cleistogrammica</taxon>
    </lineage>
</organism>
<dbReference type="GO" id="GO:0019748">
    <property type="term" value="P:secondary metabolic process"/>
    <property type="evidence" value="ECO:0007669"/>
    <property type="project" value="TreeGrafter"/>
</dbReference>
<keyword evidence="4" id="KW-1185">Reference proteome</keyword>
<feature type="chain" id="PRO_5019799009" evidence="2">
    <location>
        <begin position="17"/>
        <end position="126"/>
    </location>
</feature>
<name>A0A484MCX7_9ASTE</name>
<comment type="similarity">
    <text evidence="1">Belongs to the peptidase S10 family.</text>
</comment>
<dbReference type="GO" id="GO:0004185">
    <property type="term" value="F:serine-type carboxypeptidase activity"/>
    <property type="evidence" value="ECO:0007669"/>
    <property type="project" value="InterPro"/>
</dbReference>
<dbReference type="EMBL" id="OOIL02003256">
    <property type="protein sequence ID" value="VFQ86813.1"/>
    <property type="molecule type" value="Genomic_DNA"/>
</dbReference>
<proteinExistence type="inferred from homology"/>
<dbReference type="GO" id="GO:0006508">
    <property type="term" value="P:proteolysis"/>
    <property type="evidence" value="ECO:0007669"/>
    <property type="project" value="InterPro"/>
</dbReference>
<dbReference type="Proteomes" id="UP000595140">
    <property type="component" value="Unassembled WGS sequence"/>
</dbReference>
<dbReference type="Pfam" id="PF00450">
    <property type="entry name" value="Peptidase_S10"/>
    <property type="match status" value="1"/>
</dbReference>
<accession>A0A484MCX7</accession>
<dbReference type="InterPro" id="IPR001563">
    <property type="entry name" value="Peptidase_S10"/>
</dbReference>
<evidence type="ECO:0000313" key="4">
    <source>
        <dbReference type="Proteomes" id="UP000595140"/>
    </source>
</evidence>
<dbReference type="InterPro" id="IPR029058">
    <property type="entry name" value="AB_hydrolase_fold"/>
</dbReference>
<evidence type="ECO:0000256" key="2">
    <source>
        <dbReference type="SAM" id="SignalP"/>
    </source>
</evidence>
<sequence>MKTLLLSAVFVLEICSQLIGGGGAGGSAVKFLPGFDGPLPFNLQTGYIGVGDSESVQLFYYFIQSQSGHPESDPLFLWINGGPGCSTLSGIIFEIGPITFAPLKYNGSLPTLISRPYSWTKVPIVI</sequence>
<keyword evidence="2" id="KW-0732">Signal</keyword>
<dbReference type="GO" id="GO:0016747">
    <property type="term" value="F:acyltransferase activity, transferring groups other than amino-acyl groups"/>
    <property type="evidence" value="ECO:0007669"/>
    <property type="project" value="TreeGrafter"/>
</dbReference>
<evidence type="ECO:0000256" key="1">
    <source>
        <dbReference type="ARBA" id="ARBA00009431"/>
    </source>
</evidence>
<dbReference type="PANTHER" id="PTHR11802:SF29">
    <property type="entry name" value="SERINE CARBOXYPEPTIDASE-LIKE 19"/>
    <property type="match status" value="1"/>
</dbReference>
<dbReference type="OrthoDB" id="443318at2759"/>
<dbReference type="PANTHER" id="PTHR11802">
    <property type="entry name" value="SERINE PROTEASE FAMILY S10 SERINE CARBOXYPEPTIDASE"/>
    <property type="match status" value="1"/>
</dbReference>
<gene>
    <name evidence="3" type="ORF">CCAM_LOCUS28589</name>
</gene>
<reference evidence="3 4" key="1">
    <citation type="submission" date="2018-04" db="EMBL/GenBank/DDBJ databases">
        <authorList>
            <person name="Vogel A."/>
        </authorList>
    </citation>
    <scope>NUCLEOTIDE SEQUENCE [LARGE SCALE GENOMIC DNA]</scope>
</reference>